<sequence length="187" mass="21421">MVQLLDIWEIRDIETNKGVIFKNFVHDSEVFEVVGEIGVNCWSLSFVQVEIVDEIIVVISFIEPEWHRGHTRCIVCLKLLILILLLLLLWITTEIRFTIIHSMAHLDVHWRTKHAHLDRSSTDLTVENAVADKLELVADNSVVACLEDQLGFLTRSMKTDKDQALQTSTSLNGLSRSQPFLPVRSYL</sequence>
<name>A0A9P8QF44_WICPI</name>
<dbReference type="AlphaFoldDB" id="A0A9P8QF44"/>
<keyword evidence="3" id="KW-1185">Reference proteome</keyword>
<reference evidence="2" key="2">
    <citation type="submission" date="2021-01" db="EMBL/GenBank/DDBJ databases">
        <authorList>
            <person name="Schikora-Tamarit M.A."/>
        </authorList>
    </citation>
    <scope>NUCLEOTIDE SEQUENCE</scope>
    <source>
        <strain evidence="2">CBS2887</strain>
    </source>
</reference>
<dbReference type="EMBL" id="JAEUBG010000452">
    <property type="protein sequence ID" value="KAH3688245.1"/>
    <property type="molecule type" value="Genomic_DNA"/>
</dbReference>
<evidence type="ECO:0000313" key="3">
    <source>
        <dbReference type="Proteomes" id="UP000774326"/>
    </source>
</evidence>
<accession>A0A9P8QF44</accession>
<dbReference type="Proteomes" id="UP000774326">
    <property type="component" value="Unassembled WGS sequence"/>
</dbReference>
<keyword evidence="1" id="KW-0472">Membrane</keyword>
<keyword evidence="1" id="KW-0812">Transmembrane</keyword>
<evidence type="ECO:0000313" key="2">
    <source>
        <dbReference type="EMBL" id="KAH3688245.1"/>
    </source>
</evidence>
<keyword evidence="1" id="KW-1133">Transmembrane helix</keyword>
<reference evidence="2" key="1">
    <citation type="journal article" date="2021" name="Open Biol.">
        <title>Shared evolutionary footprints suggest mitochondrial oxidative damage underlies multiple complex I losses in fungi.</title>
        <authorList>
            <person name="Schikora-Tamarit M.A."/>
            <person name="Marcet-Houben M."/>
            <person name="Nosek J."/>
            <person name="Gabaldon T."/>
        </authorList>
    </citation>
    <scope>NUCLEOTIDE SEQUENCE</scope>
    <source>
        <strain evidence="2">CBS2887</strain>
    </source>
</reference>
<protein>
    <submittedName>
        <fullName evidence="2">Uncharacterized protein</fullName>
    </submittedName>
</protein>
<feature type="transmembrane region" description="Helical" evidence="1">
    <location>
        <begin position="73"/>
        <end position="91"/>
    </location>
</feature>
<comment type="caution">
    <text evidence="2">The sequence shown here is derived from an EMBL/GenBank/DDBJ whole genome shotgun (WGS) entry which is preliminary data.</text>
</comment>
<evidence type="ECO:0000256" key="1">
    <source>
        <dbReference type="SAM" id="Phobius"/>
    </source>
</evidence>
<organism evidence="2 3">
    <name type="scientific">Wickerhamomyces pijperi</name>
    <name type="common">Yeast</name>
    <name type="synonym">Pichia pijperi</name>
    <dbReference type="NCBI Taxonomy" id="599730"/>
    <lineage>
        <taxon>Eukaryota</taxon>
        <taxon>Fungi</taxon>
        <taxon>Dikarya</taxon>
        <taxon>Ascomycota</taxon>
        <taxon>Saccharomycotina</taxon>
        <taxon>Saccharomycetes</taxon>
        <taxon>Phaffomycetales</taxon>
        <taxon>Wickerhamomycetaceae</taxon>
        <taxon>Wickerhamomyces</taxon>
    </lineage>
</organism>
<gene>
    <name evidence="2" type="ORF">WICPIJ_000770</name>
</gene>
<proteinExistence type="predicted"/>